<name>M2Z568_9NOCA</name>
<evidence type="ECO:0000313" key="8">
    <source>
        <dbReference type="Proteomes" id="UP000011731"/>
    </source>
</evidence>
<comment type="caution">
    <text evidence="7">The sequence shown here is derived from an EMBL/GenBank/DDBJ whole genome shotgun (WGS) entry which is preliminary data.</text>
</comment>
<evidence type="ECO:0000256" key="2">
    <source>
        <dbReference type="ARBA" id="ARBA00005254"/>
    </source>
</evidence>
<sequence>MTAPYDFLDVDTADLADFGVTVLTLNRPDKKNALSHHLRTELAHALESSADDPHCRAVILTGRGTVFSAGFDLSEFRTVDEKTLWASSDRMNAAVATHPVPVIAALNGPAYAGGADLAVLADIRLGDRYTTFSHPERTAFPVVYGPLAECVGPTRARELALTGRVVEATEALSIGLLTEIVHDRPVLERARELARDIARTPRDVLEQMRRKFDATRRYDPRVHTLTL</sequence>
<evidence type="ECO:0000313" key="7">
    <source>
        <dbReference type="EMBL" id="EME55779.1"/>
    </source>
</evidence>
<dbReference type="InterPro" id="IPR018376">
    <property type="entry name" value="Enoyl-CoA_hyd/isom_CS"/>
</dbReference>
<keyword evidence="7" id="KW-0413">Isomerase</keyword>
<dbReference type="Pfam" id="PF00378">
    <property type="entry name" value="ECH_1"/>
    <property type="match status" value="1"/>
</dbReference>
<keyword evidence="3" id="KW-0276">Fatty acid metabolism</keyword>
<comment type="catalytic activity">
    <reaction evidence="5">
        <text>a 4-saturated-(3S)-3-hydroxyacyl-CoA = a (3E)-enoyl-CoA + H2O</text>
        <dbReference type="Rhea" id="RHEA:20724"/>
        <dbReference type="ChEBI" id="CHEBI:15377"/>
        <dbReference type="ChEBI" id="CHEBI:58521"/>
        <dbReference type="ChEBI" id="CHEBI:137480"/>
        <dbReference type="EC" id="4.2.1.17"/>
    </reaction>
</comment>
<evidence type="ECO:0000256" key="4">
    <source>
        <dbReference type="ARBA" id="ARBA00023709"/>
    </source>
</evidence>
<dbReference type="GO" id="GO:0004300">
    <property type="term" value="F:enoyl-CoA hydratase activity"/>
    <property type="evidence" value="ECO:0007669"/>
    <property type="project" value="UniProtKB-EC"/>
</dbReference>
<gene>
    <name evidence="7" type="ORF">G352_22696</name>
</gene>
<dbReference type="GO" id="GO:0016853">
    <property type="term" value="F:isomerase activity"/>
    <property type="evidence" value="ECO:0007669"/>
    <property type="project" value="UniProtKB-KW"/>
</dbReference>
<dbReference type="AlphaFoldDB" id="M2Z568"/>
<comment type="similarity">
    <text evidence="2 6">Belongs to the enoyl-CoA hydratase/isomerase family.</text>
</comment>
<dbReference type="Gene3D" id="3.90.226.10">
    <property type="entry name" value="2-enoyl-CoA Hydratase, Chain A, domain 1"/>
    <property type="match status" value="1"/>
</dbReference>
<comment type="catalytic activity">
    <reaction evidence="4">
        <text>a (3S)-3-hydroxyacyl-CoA = a (2E)-enoyl-CoA + H2O</text>
        <dbReference type="Rhea" id="RHEA:16105"/>
        <dbReference type="ChEBI" id="CHEBI:15377"/>
        <dbReference type="ChEBI" id="CHEBI:57318"/>
        <dbReference type="ChEBI" id="CHEBI:58856"/>
        <dbReference type="EC" id="4.2.1.17"/>
    </reaction>
</comment>
<evidence type="ECO:0000256" key="3">
    <source>
        <dbReference type="ARBA" id="ARBA00022832"/>
    </source>
</evidence>
<comment type="function">
    <text evidence="1">Could possibly oxidize fatty acids using specific components.</text>
</comment>
<accession>M2Z568</accession>
<dbReference type="GO" id="GO:0006631">
    <property type="term" value="P:fatty acid metabolic process"/>
    <property type="evidence" value="ECO:0007669"/>
    <property type="project" value="UniProtKB-KW"/>
</dbReference>
<evidence type="ECO:0000256" key="1">
    <source>
        <dbReference type="ARBA" id="ARBA00002994"/>
    </source>
</evidence>
<dbReference type="EMBL" id="AOEX01000086">
    <property type="protein sequence ID" value="EME55779.1"/>
    <property type="molecule type" value="Genomic_DNA"/>
</dbReference>
<protein>
    <submittedName>
        <fullName evidence="7">Enoyl-CoA hydratase/isomerase family protein</fullName>
    </submittedName>
</protein>
<dbReference type="PANTHER" id="PTHR43802">
    <property type="entry name" value="ENOYL-COA HYDRATASE"/>
    <property type="match status" value="1"/>
</dbReference>
<dbReference type="PROSITE" id="PS00166">
    <property type="entry name" value="ENOYL_COA_HYDRATASE"/>
    <property type="match status" value="1"/>
</dbReference>
<dbReference type="PATRIC" id="fig|1278076.4.peg.4647"/>
<keyword evidence="3" id="KW-0443">Lipid metabolism</keyword>
<organism evidence="7 8">
    <name type="scientific">Rhodococcus ruber BKS 20-38</name>
    <dbReference type="NCBI Taxonomy" id="1278076"/>
    <lineage>
        <taxon>Bacteria</taxon>
        <taxon>Bacillati</taxon>
        <taxon>Actinomycetota</taxon>
        <taxon>Actinomycetes</taxon>
        <taxon>Mycobacteriales</taxon>
        <taxon>Nocardiaceae</taxon>
        <taxon>Rhodococcus</taxon>
    </lineage>
</organism>
<proteinExistence type="inferred from homology"/>
<dbReference type="PANTHER" id="PTHR43802:SF1">
    <property type="entry name" value="IP11341P-RELATED"/>
    <property type="match status" value="1"/>
</dbReference>
<evidence type="ECO:0000256" key="6">
    <source>
        <dbReference type="RuleBase" id="RU003707"/>
    </source>
</evidence>
<keyword evidence="8" id="KW-1185">Reference proteome</keyword>
<dbReference type="CDD" id="cd06558">
    <property type="entry name" value="crotonase-like"/>
    <property type="match status" value="1"/>
</dbReference>
<evidence type="ECO:0000256" key="5">
    <source>
        <dbReference type="ARBA" id="ARBA00023717"/>
    </source>
</evidence>
<dbReference type="InterPro" id="IPR001753">
    <property type="entry name" value="Enoyl-CoA_hydra/iso"/>
</dbReference>
<dbReference type="InterPro" id="IPR029045">
    <property type="entry name" value="ClpP/crotonase-like_dom_sf"/>
</dbReference>
<dbReference type="RefSeq" id="WP_003938600.1">
    <property type="nucleotide sequence ID" value="NZ_AOEX01000086.1"/>
</dbReference>
<reference evidence="7 8" key="1">
    <citation type="journal article" date="2013" name="Genome Announc.">
        <title>Draft Genome Sequence of Rhodococcus ruber Strain BKS 20-38.</title>
        <authorList>
            <person name="Bala M."/>
            <person name="Kumar S."/>
            <person name="Raghava G.P."/>
            <person name="Mayilraj S."/>
        </authorList>
    </citation>
    <scope>NUCLEOTIDE SEQUENCE [LARGE SCALE GENOMIC DNA]</scope>
    <source>
        <strain evidence="7 8">BKS 20-38</strain>
    </source>
</reference>
<dbReference type="SUPFAM" id="SSF52096">
    <property type="entry name" value="ClpP/crotonase"/>
    <property type="match status" value="1"/>
</dbReference>
<dbReference type="Proteomes" id="UP000011731">
    <property type="component" value="Unassembled WGS sequence"/>
</dbReference>